<evidence type="ECO:0000259" key="1">
    <source>
        <dbReference type="Pfam" id="PF02591"/>
    </source>
</evidence>
<sequence length="36" mass="4352">VKLPYQLYNDVKLNEEIHYCEICGRILYWKGHIDGK</sequence>
<reference evidence="2 3" key="1">
    <citation type="submission" date="2018-06" db="EMBL/GenBank/DDBJ databases">
        <title>Extensive metabolic versatility and redundancy in microbially diverse, dynamic hydrothermal sediments.</title>
        <authorList>
            <person name="Dombrowski N."/>
            <person name="Teske A."/>
            <person name="Baker B.J."/>
        </authorList>
    </citation>
    <scope>NUCLEOTIDE SEQUENCE [LARGE SCALE GENOMIC DNA]</scope>
    <source>
        <strain evidence="2">B10_G13</strain>
    </source>
</reference>
<dbReference type="Pfam" id="PF02591">
    <property type="entry name" value="Zn_ribbon_9"/>
    <property type="match status" value="1"/>
</dbReference>
<gene>
    <name evidence="2" type="ORF">DRP43_05405</name>
</gene>
<organism evidence="2 3">
    <name type="scientific">candidate division TA06 bacterium</name>
    <dbReference type="NCBI Taxonomy" id="2250710"/>
    <lineage>
        <taxon>Bacteria</taxon>
        <taxon>Bacteria division TA06</taxon>
    </lineage>
</organism>
<feature type="non-terminal residue" evidence="2">
    <location>
        <position position="1"/>
    </location>
</feature>
<dbReference type="EMBL" id="QNBD01000257">
    <property type="protein sequence ID" value="RKX68599.1"/>
    <property type="molecule type" value="Genomic_DNA"/>
</dbReference>
<proteinExistence type="predicted"/>
<evidence type="ECO:0000313" key="3">
    <source>
        <dbReference type="Proteomes" id="UP000271125"/>
    </source>
</evidence>
<dbReference type="InterPro" id="IPR003743">
    <property type="entry name" value="Zf-RING_7"/>
</dbReference>
<dbReference type="Proteomes" id="UP000271125">
    <property type="component" value="Unassembled WGS sequence"/>
</dbReference>
<dbReference type="AlphaFoldDB" id="A0A660SCT3"/>
<evidence type="ECO:0000313" key="2">
    <source>
        <dbReference type="EMBL" id="RKX68599.1"/>
    </source>
</evidence>
<comment type="caution">
    <text evidence="2">The sequence shown here is derived from an EMBL/GenBank/DDBJ whole genome shotgun (WGS) entry which is preliminary data.</text>
</comment>
<accession>A0A660SCT3</accession>
<feature type="domain" description="C4-type zinc ribbon" evidence="1">
    <location>
        <begin position="1"/>
        <end position="27"/>
    </location>
</feature>
<dbReference type="Gene3D" id="1.10.287.1490">
    <property type="match status" value="1"/>
</dbReference>
<name>A0A660SCT3_UNCT6</name>
<protein>
    <recommendedName>
        <fullName evidence="1">C4-type zinc ribbon domain-containing protein</fullName>
    </recommendedName>
</protein>